<dbReference type="Proteomes" id="UP000231067">
    <property type="component" value="Unassembled WGS sequence"/>
</dbReference>
<sequence>MEDIMKQPWDVDSYFKIVSAPNGVFLTVYSPVGEGNSVSAEEIVEQLKEKGMQHIDWQAVKNAVQRQNGTAVRVGECSGEVVADELFVVSIDKDEQTAYLTILVPVKGGKEIAMKDILKKLKQEGVVFGINTDAIFDTLKYERFNEDILVATGNASVPGKDAFLEFKFPTTKATSMVRELEDGRVDFKNIDLITSVKEGDALVVKHPIIKGISGTTVTGKEIFPQDGKDISLPVGKNTVISPNELELRATVSGMVSINPYGKVEVEPIHIVTGDIDYSTGNINFHGKLVIEGSVMDGFTVHADKDVIIKGNVWKATVTSGGNVTIKGGILGKNVGYIFANNNVTAKFAEYCHIKAQKDVSIDESIIYSQIDAVGKVILTGRRGVIMGGKIRAGEEVNAKIIGSRVDTPTIIEVGVDPVIREEMKDLSEEMTGEKVKFQGIKLEIKGLLALKEKMGANFPMDKEELLASYLMAQNLLIEKLRDASEGITLLHQELTAAGGGRVLVSGILYPGVRITIRTVSTYIHEEHKYVCLAIKGDEIEIMPYDLALAMQKMQKMQK</sequence>
<organism evidence="2 3">
    <name type="scientific">Candidatus Desantisbacteria bacterium CG23_combo_of_CG06-09_8_20_14_all_40_23</name>
    <dbReference type="NCBI Taxonomy" id="1974550"/>
    <lineage>
        <taxon>Bacteria</taxon>
        <taxon>Candidatus Desantisiibacteriota</taxon>
    </lineage>
</organism>
<dbReference type="EMBL" id="PCSH01000104">
    <property type="protein sequence ID" value="PIP40703.1"/>
    <property type="molecule type" value="Genomic_DNA"/>
</dbReference>
<comment type="caution">
    <text evidence="2">The sequence shown here is derived from an EMBL/GenBank/DDBJ whole genome shotgun (WGS) entry which is preliminary data.</text>
</comment>
<dbReference type="InterPro" id="IPR046865">
    <property type="entry name" value="FapA_b_solenoid"/>
</dbReference>
<evidence type="ECO:0000313" key="2">
    <source>
        <dbReference type="EMBL" id="PIP40703.1"/>
    </source>
</evidence>
<proteinExistence type="predicted"/>
<dbReference type="InterPro" id="IPR005646">
    <property type="entry name" value="FapA"/>
</dbReference>
<dbReference type="PANTHER" id="PTHR38032:SF1">
    <property type="entry name" value="RNA-BINDING PROTEIN KHPB N-TERMINAL DOMAIN-CONTAINING PROTEIN"/>
    <property type="match status" value="1"/>
</dbReference>
<dbReference type="AlphaFoldDB" id="A0A2H0A5J9"/>
<reference evidence="2 3" key="1">
    <citation type="submission" date="2017-09" db="EMBL/GenBank/DDBJ databases">
        <title>Depth-based differentiation of microbial function through sediment-hosted aquifers and enrichment of novel symbionts in the deep terrestrial subsurface.</title>
        <authorList>
            <person name="Probst A.J."/>
            <person name="Ladd B."/>
            <person name="Jarett J.K."/>
            <person name="Geller-Mcgrath D.E."/>
            <person name="Sieber C.M."/>
            <person name="Emerson J.B."/>
            <person name="Anantharaman K."/>
            <person name="Thomas B.C."/>
            <person name="Malmstrom R."/>
            <person name="Stieglmeier M."/>
            <person name="Klingl A."/>
            <person name="Woyke T."/>
            <person name="Ryan C.M."/>
            <person name="Banfield J.F."/>
        </authorList>
    </citation>
    <scope>NUCLEOTIDE SEQUENCE [LARGE SCALE GENOMIC DNA]</scope>
    <source>
        <strain evidence="2">CG23_combo_of_CG06-09_8_20_14_all_40_23</strain>
    </source>
</reference>
<evidence type="ECO:0000313" key="3">
    <source>
        <dbReference type="Proteomes" id="UP000231067"/>
    </source>
</evidence>
<name>A0A2H0A5J9_9BACT</name>
<dbReference type="Pfam" id="PF03961">
    <property type="entry name" value="FapA"/>
    <property type="match status" value="1"/>
</dbReference>
<evidence type="ECO:0000259" key="1">
    <source>
        <dbReference type="Pfam" id="PF20250"/>
    </source>
</evidence>
<dbReference type="Pfam" id="PF20250">
    <property type="entry name" value="FapA_N"/>
    <property type="match status" value="1"/>
</dbReference>
<gene>
    <name evidence="2" type="ORF">COX18_05865</name>
</gene>
<dbReference type="PANTHER" id="PTHR38032">
    <property type="entry name" value="POLYMERASE-RELATED"/>
    <property type="match status" value="1"/>
</dbReference>
<feature type="domain" description="Flagellar Assembly Protein A N-terminal region" evidence="1">
    <location>
        <begin position="88"/>
        <end position="258"/>
    </location>
</feature>
<dbReference type="InterPro" id="IPR046866">
    <property type="entry name" value="FapA_N"/>
</dbReference>
<protein>
    <recommendedName>
        <fullName evidence="1">Flagellar Assembly Protein A N-terminal region domain-containing protein</fullName>
    </recommendedName>
</protein>
<accession>A0A2H0A5J9</accession>